<dbReference type="CDD" id="cd07724">
    <property type="entry name" value="POD-like_MBL-fold"/>
    <property type="match status" value="1"/>
</dbReference>
<feature type="domain" description="Rhodanese" evidence="2">
    <location>
        <begin position="376"/>
        <end position="462"/>
    </location>
</feature>
<dbReference type="InterPro" id="IPR044528">
    <property type="entry name" value="POD-like_MBL-fold"/>
</dbReference>
<dbReference type="GO" id="GO:0006749">
    <property type="term" value="P:glutathione metabolic process"/>
    <property type="evidence" value="ECO:0007669"/>
    <property type="project" value="InterPro"/>
</dbReference>
<keyword evidence="3" id="KW-0378">Hydrolase</keyword>
<feature type="domain" description="Rhodanese" evidence="2">
    <location>
        <begin position="271"/>
        <end position="361"/>
    </location>
</feature>
<dbReference type="AlphaFoldDB" id="A0A3E1NRN9"/>
<dbReference type="CDD" id="cd00158">
    <property type="entry name" value="RHOD"/>
    <property type="match status" value="2"/>
</dbReference>
<comment type="caution">
    <text evidence="3">The sequence shown here is derived from an EMBL/GenBank/DDBJ whole genome shotgun (WGS) entry which is preliminary data.</text>
</comment>
<dbReference type="SMART" id="SM00450">
    <property type="entry name" value="RHOD"/>
    <property type="match status" value="2"/>
</dbReference>
<evidence type="ECO:0000313" key="3">
    <source>
        <dbReference type="EMBL" id="RFM30611.1"/>
    </source>
</evidence>
<keyword evidence="1" id="KW-0479">Metal-binding</keyword>
<protein>
    <submittedName>
        <fullName evidence="3">MBL fold metallo-hydrolase</fullName>
    </submittedName>
</protein>
<dbReference type="GO" id="GO:0046872">
    <property type="term" value="F:metal ion binding"/>
    <property type="evidence" value="ECO:0007669"/>
    <property type="project" value="UniProtKB-KW"/>
</dbReference>
<dbReference type="GO" id="GO:0050313">
    <property type="term" value="F:sulfur dioxygenase activity"/>
    <property type="evidence" value="ECO:0007669"/>
    <property type="project" value="InterPro"/>
</dbReference>
<dbReference type="FunFam" id="3.60.15.10:FF:000030">
    <property type="entry name" value="Metallo-beta-lactamase family protein"/>
    <property type="match status" value="1"/>
</dbReference>
<dbReference type="Gene3D" id="3.60.15.10">
    <property type="entry name" value="Ribonuclease Z/Hydroxyacylglutathione hydrolase-like"/>
    <property type="match status" value="1"/>
</dbReference>
<dbReference type="InterPro" id="IPR051682">
    <property type="entry name" value="Mito_Persulfide_Diox"/>
</dbReference>
<dbReference type="Proteomes" id="UP000261284">
    <property type="component" value="Unassembled WGS sequence"/>
</dbReference>
<organism evidence="3 4">
    <name type="scientific">Deminuibacter soli</name>
    <dbReference type="NCBI Taxonomy" id="2291815"/>
    <lineage>
        <taxon>Bacteria</taxon>
        <taxon>Pseudomonadati</taxon>
        <taxon>Bacteroidota</taxon>
        <taxon>Chitinophagia</taxon>
        <taxon>Chitinophagales</taxon>
        <taxon>Chitinophagaceae</taxon>
        <taxon>Deminuibacter</taxon>
    </lineage>
</organism>
<dbReference type="InterPro" id="IPR036866">
    <property type="entry name" value="RibonucZ/Hydroxyglut_hydro"/>
</dbReference>
<dbReference type="InterPro" id="IPR036873">
    <property type="entry name" value="Rhodanese-like_dom_sf"/>
</dbReference>
<dbReference type="SUPFAM" id="SSF52821">
    <property type="entry name" value="Rhodanese/Cell cycle control phosphatase"/>
    <property type="match status" value="2"/>
</dbReference>
<accession>A0A3E1NRN9</accession>
<dbReference type="PANTHER" id="PTHR43084:SF1">
    <property type="entry name" value="PERSULFIDE DIOXYGENASE ETHE1, MITOCHONDRIAL"/>
    <property type="match status" value="1"/>
</dbReference>
<dbReference type="Gene3D" id="3.40.250.10">
    <property type="entry name" value="Rhodanese-like domain"/>
    <property type="match status" value="2"/>
</dbReference>
<reference evidence="3 4" key="1">
    <citation type="submission" date="2018-08" db="EMBL/GenBank/DDBJ databases">
        <title>Chitinophagaceae sp. K23C18032701, a novel bacterium isolated from forest soil.</title>
        <authorList>
            <person name="Wang C."/>
        </authorList>
    </citation>
    <scope>NUCLEOTIDE SEQUENCE [LARGE SCALE GENOMIC DNA]</scope>
    <source>
        <strain evidence="3 4">K23C18032701</strain>
    </source>
</reference>
<dbReference type="RefSeq" id="WP_116846367.1">
    <property type="nucleotide sequence ID" value="NZ_QTJU01000001.1"/>
</dbReference>
<dbReference type="PANTHER" id="PTHR43084">
    <property type="entry name" value="PERSULFIDE DIOXYGENASE ETHE1"/>
    <property type="match status" value="1"/>
</dbReference>
<dbReference type="EMBL" id="QTJU01000001">
    <property type="protein sequence ID" value="RFM30611.1"/>
    <property type="molecule type" value="Genomic_DNA"/>
</dbReference>
<evidence type="ECO:0000256" key="1">
    <source>
        <dbReference type="ARBA" id="ARBA00022723"/>
    </source>
</evidence>
<dbReference type="Pfam" id="PF00581">
    <property type="entry name" value="Rhodanese"/>
    <property type="match status" value="2"/>
</dbReference>
<dbReference type="SMART" id="SM00849">
    <property type="entry name" value="Lactamase_B"/>
    <property type="match status" value="1"/>
</dbReference>
<name>A0A3E1NRN9_9BACT</name>
<dbReference type="GO" id="GO:0070813">
    <property type="term" value="P:hydrogen sulfide metabolic process"/>
    <property type="evidence" value="ECO:0007669"/>
    <property type="project" value="TreeGrafter"/>
</dbReference>
<sequence length="473" mass="52047">MYVEQLYTGCLSEAAYYIESEGKAAIIDPMRDIESYLQLAHQRNATIQYIFETHFHADFVSGHLDLSQATGAPIIYGPETVANFPVHVAKDGETFTLGKISLKVLHTPGHTLESTCYLLKDEQGTDYALFTGDTLFVGDVGRPDLAQQDSNNVTTNDLAGMLYNSLQQKIMPLADHVIIYPAHGPGSSCGKNLGPHTFSTLGEEKQSNYALQAKTPEEFVQLVTDGLTAPPQYFPINAQINKEGYEALADIMEKALRPMDVAAFKARMRQRSADFVILDTRNAATFTLGFVPGSVSIGLEGRFAEWAGSLLPFNLPILLVTEQGMEKETIIRLARVGFENIEGYLEGGFEAWQAAGEEIDMIIDVEADELAMDLPFDDHLVVVDVRKEVEYADGHVKDAVNIPLNTLTDPASMGNFNDEDNLYIHCAGGYRSVIACSLFKRQGIHNLRNVSGGWGKIKEETKIPTEKNAAVLN</sequence>
<evidence type="ECO:0000313" key="4">
    <source>
        <dbReference type="Proteomes" id="UP000261284"/>
    </source>
</evidence>
<gene>
    <name evidence="3" type="ORF">DXN05_02495</name>
</gene>
<dbReference type="InterPro" id="IPR001763">
    <property type="entry name" value="Rhodanese-like_dom"/>
</dbReference>
<keyword evidence="4" id="KW-1185">Reference proteome</keyword>
<dbReference type="OrthoDB" id="9784009at2"/>
<evidence type="ECO:0000259" key="2">
    <source>
        <dbReference type="PROSITE" id="PS50206"/>
    </source>
</evidence>
<dbReference type="GO" id="GO:0016787">
    <property type="term" value="F:hydrolase activity"/>
    <property type="evidence" value="ECO:0007669"/>
    <property type="project" value="UniProtKB-KW"/>
</dbReference>
<dbReference type="PROSITE" id="PS50206">
    <property type="entry name" value="RHODANESE_3"/>
    <property type="match status" value="2"/>
</dbReference>
<proteinExistence type="predicted"/>
<dbReference type="InterPro" id="IPR001279">
    <property type="entry name" value="Metallo-B-lactamas"/>
</dbReference>
<dbReference type="SUPFAM" id="SSF56281">
    <property type="entry name" value="Metallo-hydrolase/oxidoreductase"/>
    <property type="match status" value="1"/>
</dbReference>
<dbReference type="Pfam" id="PF00753">
    <property type="entry name" value="Lactamase_B"/>
    <property type="match status" value="1"/>
</dbReference>